<gene>
    <name evidence="11" type="ORF">RI129_000455</name>
</gene>
<feature type="transmembrane region" description="Helical" evidence="10">
    <location>
        <begin position="297"/>
        <end position="320"/>
    </location>
</feature>
<evidence type="ECO:0000256" key="8">
    <source>
        <dbReference type="ARBA" id="ARBA00023170"/>
    </source>
</evidence>
<name>A0AAN7VSC2_9COLE</name>
<keyword evidence="6 10" id="KW-1133">Transmembrane helix</keyword>
<feature type="transmembrane region" description="Helical" evidence="10">
    <location>
        <begin position="35"/>
        <end position="56"/>
    </location>
</feature>
<keyword evidence="2" id="KW-1003">Cell membrane</keyword>
<keyword evidence="9 10" id="KW-0807">Transducer</keyword>
<evidence type="ECO:0000256" key="7">
    <source>
        <dbReference type="ARBA" id="ARBA00023136"/>
    </source>
</evidence>
<feature type="transmembrane region" description="Helical" evidence="10">
    <location>
        <begin position="398"/>
        <end position="419"/>
    </location>
</feature>
<dbReference type="GO" id="GO:0007165">
    <property type="term" value="P:signal transduction"/>
    <property type="evidence" value="ECO:0007669"/>
    <property type="project" value="UniProtKB-KW"/>
</dbReference>
<evidence type="ECO:0000313" key="12">
    <source>
        <dbReference type="Proteomes" id="UP001329430"/>
    </source>
</evidence>
<reference evidence="11 12" key="1">
    <citation type="journal article" date="2024" name="Insects">
        <title>An Improved Chromosome-Level Genome Assembly of the Firefly Pyrocoelia pectoralis.</title>
        <authorList>
            <person name="Fu X."/>
            <person name="Meyer-Rochow V.B."/>
            <person name="Ballantyne L."/>
            <person name="Zhu X."/>
        </authorList>
    </citation>
    <scope>NUCLEOTIDE SEQUENCE [LARGE SCALE GENOMIC DNA]</scope>
    <source>
        <strain evidence="11">XCY_ONT2</strain>
    </source>
</reference>
<dbReference type="PANTHER" id="PTHR21137">
    <property type="entry name" value="ODORANT RECEPTOR"/>
    <property type="match status" value="1"/>
</dbReference>
<accession>A0AAN7VSC2</accession>
<evidence type="ECO:0000256" key="5">
    <source>
        <dbReference type="ARBA" id="ARBA00022725"/>
    </source>
</evidence>
<keyword evidence="12" id="KW-1185">Reference proteome</keyword>
<evidence type="ECO:0000256" key="3">
    <source>
        <dbReference type="ARBA" id="ARBA00022606"/>
    </source>
</evidence>
<feature type="transmembrane region" description="Helical" evidence="10">
    <location>
        <begin position="68"/>
        <end position="87"/>
    </location>
</feature>
<keyword evidence="8 10" id="KW-0675">Receptor</keyword>
<evidence type="ECO:0000313" key="11">
    <source>
        <dbReference type="EMBL" id="KAK5649426.1"/>
    </source>
</evidence>
<keyword evidence="3 10" id="KW-0716">Sensory transduction</keyword>
<dbReference type="InterPro" id="IPR004117">
    <property type="entry name" value="7tm6_olfct_rcpt"/>
</dbReference>
<keyword evidence="7 10" id="KW-0472">Membrane</keyword>
<feature type="transmembrane region" description="Helical" evidence="10">
    <location>
        <begin position="130"/>
        <end position="149"/>
    </location>
</feature>
<comment type="subcellular location">
    <subcellularLocation>
        <location evidence="1 10">Cell membrane</location>
        <topology evidence="1 10">Multi-pass membrane protein</topology>
    </subcellularLocation>
</comment>
<protein>
    <recommendedName>
        <fullName evidence="10">Odorant receptor</fullName>
    </recommendedName>
</protein>
<sequence>MGELDLLKFNVQYATLCSIFSPNTNNALILTLSHLYKFCNLCILYMIWLPFFYELYLAENLKITDYSLTVMNIGCYVCSILTLHFFIHNGKNGRRLIEHLNRVFKYRADRGIVEISMEETDENTKKITRAFLSLLTAGVLSMTAIPILMKGRILPLPGMYPGLDTKNNTFHYIEVYTLQAVGQIVVAQITASSDTLFICTLLVTSQQLTVLGADICNCLYNALLYHGVTQEEVLQLKETFEGTKHSKWSSEGKPIESNRIMEIINSQGFKIRLVQLLTKYIKHHQEILYFCEKIESYFLPLIFMKVCISMFYHVFITFALLHSTEIGLVLTLIQYETCAITELLVFAFAGQTLIDKSEKLHQDVFESPWYVCDVKYQKYILMILMRTGRTTKISVGKLATMSLPTFLLIMKTALSYLAVLRQVTDTTV</sequence>
<evidence type="ECO:0000256" key="6">
    <source>
        <dbReference type="ARBA" id="ARBA00022989"/>
    </source>
</evidence>
<evidence type="ECO:0000256" key="10">
    <source>
        <dbReference type="RuleBase" id="RU351113"/>
    </source>
</evidence>
<organism evidence="11 12">
    <name type="scientific">Pyrocoelia pectoralis</name>
    <dbReference type="NCBI Taxonomy" id="417401"/>
    <lineage>
        <taxon>Eukaryota</taxon>
        <taxon>Metazoa</taxon>
        <taxon>Ecdysozoa</taxon>
        <taxon>Arthropoda</taxon>
        <taxon>Hexapoda</taxon>
        <taxon>Insecta</taxon>
        <taxon>Pterygota</taxon>
        <taxon>Neoptera</taxon>
        <taxon>Endopterygota</taxon>
        <taxon>Coleoptera</taxon>
        <taxon>Polyphaga</taxon>
        <taxon>Elateriformia</taxon>
        <taxon>Elateroidea</taxon>
        <taxon>Lampyridae</taxon>
        <taxon>Lampyrinae</taxon>
        <taxon>Pyrocoelia</taxon>
    </lineage>
</organism>
<dbReference type="PANTHER" id="PTHR21137:SF35">
    <property type="entry name" value="ODORANT RECEPTOR 19A-RELATED"/>
    <property type="match status" value="1"/>
</dbReference>
<evidence type="ECO:0000256" key="4">
    <source>
        <dbReference type="ARBA" id="ARBA00022692"/>
    </source>
</evidence>
<comment type="caution">
    <text evidence="11">The sequence shown here is derived from an EMBL/GenBank/DDBJ whole genome shotgun (WGS) entry which is preliminary data.</text>
</comment>
<dbReference type="GO" id="GO:0005549">
    <property type="term" value="F:odorant binding"/>
    <property type="evidence" value="ECO:0007669"/>
    <property type="project" value="InterPro"/>
</dbReference>
<keyword evidence="5 10" id="KW-0552">Olfaction</keyword>
<comment type="caution">
    <text evidence="10">Lacks conserved residue(s) required for the propagation of feature annotation.</text>
</comment>
<proteinExistence type="inferred from homology"/>
<comment type="similarity">
    <text evidence="10">Belongs to the insect chemoreceptor superfamily. Heteromeric odorant receptor channel (TC 1.A.69) family.</text>
</comment>
<dbReference type="AlphaFoldDB" id="A0AAN7VSC2"/>
<keyword evidence="4 10" id="KW-0812">Transmembrane</keyword>
<evidence type="ECO:0000256" key="9">
    <source>
        <dbReference type="ARBA" id="ARBA00023224"/>
    </source>
</evidence>
<evidence type="ECO:0000256" key="1">
    <source>
        <dbReference type="ARBA" id="ARBA00004651"/>
    </source>
</evidence>
<dbReference type="EMBL" id="JAVRBK010000001">
    <property type="protein sequence ID" value="KAK5649426.1"/>
    <property type="molecule type" value="Genomic_DNA"/>
</dbReference>
<feature type="transmembrane region" description="Helical" evidence="10">
    <location>
        <begin position="326"/>
        <end position="349"/>
    </location>
</feature>
<evidence type="ECO:0000256" key="2">
    <source>
        <dbReference type="ARBA" id="ARBA00022475"/>
    </source>
</evidence>
<dbReference type="GO" id="GO:0005886">
    <property type="term" value="C:plasma membrane"/>
    <property type="evidence" value="ECO:0007669"/>
    <property type="project" value="UniProtKB-SubCell"/>
</dbReference>
<dbReference type="Pfam" id="PF02949">
    <property type="entry name" value="7tm_6"/>
    <property type="match status" value="1"/>
</dbReference>
<dbReference type="GO" id="GO:0004984">
    <property type="term" value="F:olfactory receptor activity"/>
    <property type="evidence" value="ECO:0007669"/>
    <property type="project" value="InterPro"/>
</dbReference>
<dbReference type="Proteomes" id="UP001329430">
    <property type="component" value="Chromosome 1"/>
</dbReference>